<gene>
    <name evidence="1" type="ORF">ACFOY0_07435</name>
</gene>
<accession>A0ABV8W6C9</accession>
<comment type="caution">
    <text evidence="1">The sequence shown here is derived from an EMBL/GenBank/DDBJ whole genome shotgun (WGS) entry which is preliminary data.</text>
</comment>
<name>A0ABV8W6C9_9FLAO</name>
<sequence>MTGISRYIAILLCIQSITAQTVNTGVLTIEPNTVLSTFFAFDNKASGDVLHNGNFYVYSDFKNDGLFTYSDLSDGKTFFIGNSNQVIEGASISEFQNIEFNNVSSKFPFSLKTTVVVNKLSSFRNGIVDGSHDAGIMIFKENASHSQTSNLSFVDGRVEKIGTAKFEFPIGDDVYYRPSFNDANKVNDTYTTEYFFETIGNIHPYTSKEASIVTIDEAEYWNLTQEQGTDKAVLSLTLDKNTTPAIFFQESNDTELAIVRWDAPTSKWINEKGAATDVLTGADYTKLITTQVSGYSVFTIALVKKENPEPPSDEIVIYNAVSPNGDGINDTFHIKGIDNFPNNKVEIYNRWGVKVYDAKSYNESDIMFRGYSEGRDTVKKNEGLPDGTYFYILEYESAGKTKRRSGYLYISKENK</sequence>
<dbReference type="RefSeq" id="WP_179005609.1">
    <property type="nucleotide sequence ID" value="NZ_JBHSCO010000002.1"/>
</dbReference>
<dbReference type="EMBL" id="JBHSCO010000002">
    <property type="protein sequence ID" value="MFC4390821.1"/>
    <property type="molecule type" value="Genomic_DNA"/>
</dbReference>
<dbReference type="NCBIfam" id="TIGR04131">
    <property type="entry name" value="Bac_Flav_CTERM"/>
    <property type="match status" value="1"/>
</dbReference>
<dbReference type="InterPro" id="IPR026341">
    <property type="entry name" value="T9SS_type_B"/>
</dbReference>
<dbReference type="Proteomes" id="UP001595719">
    <property type="component" value="Unassembled WGS sequence"/>
</dbReference>
<evidence type="ECO:0000313" key="1">
    <source>
        <dbReference type="EMBL" id="MFC4390821.1"/>
    </source>
</evidence>
<dbReference type="Pfam" id="PF13585">
    <property type="entry name" value="CHU_C"/>
    <property type="match status" value="1"/>
</dbReference>
<reference evidence="2" key="1">
    <citation type="journal article" date="2019" name="Int. J. Syst. Evol. Microbiol.">
        <title>The Global Catalogue of Microorganisms (GCM) 10K type strain sequencing project: providing services to taxonomists for standard genome sequencing and annotation.</title>
        <authorList>
            <consortium name="The Broad Institute Genomics Platform"/>
            <consortium name="The Broad Institute Genome Sequencing Center for Infectious Disease"/>
            <person name="Wu L."/>
            <person name="Ma J."/>
        </authorList>
    </citation>
    <scope>NUCLEOTIDE SEQUENCE [LARGE SCALE GENOMIC DNA]</scope>
    <source>
        <strain evidence="2">CGMCC 1.15345</strain>
    </source>
</reference>
<keyword evidence="2" id="KW-1185">Reference proteome</keyword>
<organism evidence="1 2">
    <name type="scientific">Flavobacterium quisquiliarum</name>
    <dbReference type="NCBI Taxonomy" id="1834436"/>
    <lineage>
        <taxon>Bacteria</taxon>
        <taxon>Pseudomonadati</taxon>
        <taxon>Bacteroidota</taxon>
        <taxon>Flavobacteriia</taxon>
        <taxon>Flavobacteriales</taxon>
        <taxon>Flavobacteriaceae</taxon>
        <taxon>Flavobacterium</taxon>
    </lineage>
</organism>
<protein>
    <submittedName>
        <fullName evidence="1">Gliding motility-associated C-terminal domain-containing protein</fullName>
    </submittedName>
</protein>
<proteinExistence type="predicted"/>
<evidence type="ECO:0000313" key="2">
    <source>
        <dbReference type="Proteomes" id="UP001595719"/>
    </source>
</evidence>